<dbReference type="RefSeq" id="WP_024895174.1">
    <property type="nucleotide sequence ID" value="NZ_LGYM01000022.1"/>
</dbReference>
<dbReference type="Pfam" id="PF18765">
    <property type="entry name" value="Polbeta"/>
    <property type="match status" value="1"/>
</dbReference>
<dbReference type="OrthoDB" id="798692at2"/>
<evidence type="ECO:0000259" key="1">
    <source>
        <dbReference type="Pfam" id="PF18765"/>
    </source>
</evidence>
<evidence type="ECO:0000313" key="2">
    <source>
        <dbReference type="EMBL" id="OCX72908.1"/>
    </source>
</evidence>
<sequence length="137" mass="15446">MHIHGQTLGKALRSQAKAQAQSMRNQIREQLVPAVAQYLPIESVWVFGSVARNEPSTNSDADVLLMLAAEIDEKTVFRSIRKALRDADLSFSCDVIAWTPKGYADRSSSQIAFFTEIMKERILLWESTNNRQNQYAG</sequence>
<organism evidence="2 3">
    <name type="scientific">Acidithiobacillus thiooxidans</name>
    <name type="common">Thiobacillus thiooxidans</name>
    <dbReference type="NCBI Taxonomy" id="930"/>
    <lineage>
        <taxon>Bacteria</taxon>
        <taxon>Pseudomonadati</taxon>
        <taxon>Pseudomonadota</taxon>
        <taxon>Acidithiobacillia</taxon>
        <taxon>Acidithiobacillales</taxon>
        <taxon>Acidithiobacillaceae</taxon>
        <taxon>Acidithiobacillus</taxon>
    </lineage>
</organism>
<evidence type="ECO:0000313" key="3">
    <source>
        <dbReference type="Proteomes" id="UP000095008"/>
    </source>
</evidence>
<dbReference type="InterPro" id="IPR043519">
    <property type="entry name" value="NT_sf"/>
</dbReference>
<feature type="domain" description="Polymerase beta nucleotidyltransferase" evidence="1">
    <location>
        <begin position="29"/>
        <end position="101"/>
    </location>
</feature>
<dbReference type="CDD" id="cd05403">
    <property type="entry name" value="NT_KNTase_like"/>
    <property type="match status" value="1"/>
</dbReference>
<proteinExistence type="predicted"/>
<dbReference type="Gene3D" id="3.30.460.10">
    <property type="entry name" value="Beta Polymerase, domain 2"/>
    <property type="match status" value="1"/>
</dbReference>
<dbReference type="EMBL" id="LWRY01000097">
    <property type="protein sequence ID" value="OCX72908.1"/>
    <property type="molecule type" value="Genomic_DNA"/>
</dbReference>
<dbReference type="InterPro" id="IPR041633">
    <property type="entry name" value="Polbeta"/>
</dbReference>
<protein>
    <recommendedName>
        <fullName evidence="1">Polymerase beta nucleotidyltransferase domain-containing protein</fullName>
    </recommendedName>
</protein>
<keyword evidence="3" id="KW-1185">Reference proteome</keyword>
<comment type="caution">
    <text evidence="2">The sequence shown here is derived from an EMBL/GenBank/DDBJ whole genome shotgun (WGS) entry which is preliminary data.</text>
</comment>
<accession>A0A1C2JDP8</accession>
<name>A0A1C2JDP8_ACITH</name>
<reference evidence="2" key="1">
    <citation type="journal article" date="2016" name="Int. J. Mol. Sci.">
        <title>Comparative genomics of the extreme acidophile Acidithiobacillus thiooxidans reveals intraspecific divergence and niche adaptation.</title>
        <authorList>
            <person name="Zhang X."/>
            <person name="Feng X."/>
            <person name="Tao J."/>
            <person name="Ma L."/>
            <person name="Xiao Y."/>
            <person name="Liang Y."/>
            <person name="Liu X."/>
            <person name="Yin H."/>
        </authorList>
    </citation>
    <scope>NUCLEOTIDE SEQUENCE [LARGE SCALE GENOMIC DNA]</scope>
    <source>
        <strain evidence="2">DXS-W</strain>
    </source>
</reference>
<gene>
    <name evidence="2" type="ORF">A6M23_08985</name>
</gene>
<dbReference type="Proteomes" id="UP000095008">
    <property type="component" value="Unassembled WGS sequence"/>
</dbReference>
<dbReference type="SUPFAM" id="SSF81301">
    <property type="entry name" value="Nucleotidyltransferase"/>
    <property type="match status" value="1"/>
</dbReference>
<dbReference type="AlphaFoldDB" id="A0A1C2JDP8"/>